<evidence type="ECO:0000256" key="1">
    <source>
        <dbReference type="ARBA" id="ARBA00004141"/>
    </source>
</evidence>
<dbReference type="PANTHER" id="PTHR37422">
    <property type="entry name" value="TEICHURONIC ACID BIOSYNTHESIS PROTEIN TUAE"/>
    <property type="match status" value="1"/>
</dbReference>
<dbReference type="Pfam" id="PF04932">
    <property type="entry name" value="Wzy_C"/>
    <property type="match status" value="1"/>
</dbReference>
<comment type="subcellular location">
    <subcellularLocation>
        <location evidence="1">Membrane</location>
        <topology evidence="1">Multi-pass membrane protein</topology>
    </subcellularLocation>
</comment>
<dbReference type="Proteomes" id="UP001595386">
    <property type="component" value="Unassembled WGS sequence"/>
</dbReference>
<keyword evidence="7" id="KW-0436">Ligase</keyword>
<organism evidence="7 8">
    <name type="scientific">Halomonas tibetensis</name>
    <dbReference type="NCBI Taxonomy" id="2259590"/>
    <lineage>
        <taxon>Bacteria</taxon>
        <taxon>Pseudomonadati</taxon>
        <taxon>Pseudomonadota</taxon>
        <taxon>Gammaproteobacteria</taxon>
        <taxon>Oceanospirillales</taxon>
        <taxon>Halomonadaceae</taxon>
        <taxon>Halomonas</taxon>
    </lineage>
</organism>
<dbReference type="PANTHER" id="PTHR37422:SF23">
    <property type="entry name" value="TEICHURONIC ACID BIOSYNTHESIS PROTEIN TUAE"/>
    <property type="match status" value="1"/>
</dbReference>
<feature type="transmembrane region" description="Helical" evidence="5">
    <location>
        <begin position="12"/>
        <end position="34"/>
    </location>
</feature>
<feature type="transmembrane region" description="Helical" evidence="5">
    <location>
        <begin position="102"/>
        <end position="125"/>
    </location>
</feature>
<accession>A0ABV7B9K0</accession>
<keyword evidence="2 5" id="KW-0812">Transmembrane</keyword>
<keyword evidence="4 5" id="KW-0472">Membrane</keyword>
<feature type="transmembrane region" description="Helical" evidence="5">
    <location>
        <begin position="145"/>
        <end position="164"/>
    </location>
</feature>
<dbReference type="RefSeq" id="WP_379761365.1">
    <property type="nucleotide sequence ID" value="NZ_JBHRSQ010000040.1"/>
</dbReference>
<evidence type="ECO:0000256" key="4">
    <source>
        <dbReference type="ARBA" id="ARBA00023136"/>
    </source>
</evidence>
<dbReference type="InterPro" id="IPR051533">
    <property type="entry name" value="WaaL-like"/>
</dbReference>
<feature type="transmembrane region" description="Helical" evidence="5">
    <location>
        <begin position="46"/>
        <end position="67"/>
    </location>
</feature>
<feature type="transmembrane region" description="Helical" evidence="5">
    <location>
        <begin position="171"/>
        <end position="189"/>
    </location>
</feature>
<evidence type="ECO:0000313" key="7">
    <source>
        <dbReference type="EMBL" id="MFC2993601.1"/>
    </source>
</evidence>
<feature type="transmembrane region" description="Helical" evidence="5">
    <location>
        <begin position="195"/>
        <end position="213"/>
    </location>
</feature>
<protein>
    <submittedName>
        <fullName evidence="7">O-antigen ligase family protein</fullName>
    </submittedName>
</protein>
<dbReference type="GO" id="GO:0016874">
    <property type="term" value="F:ligase activity"/>
    <property type="evidence" value="ECO:0007669"/>
    <property type="project" value="UniProtKB-KW"/>
</dbReference>
<sequence length="426" mass="46953">MAALVAYAALRLLWPAVGEPAGTLMAILGLVAVLSWGKGLRGSAPVWLLLMAVLVQLISWTGGYLHHPEWISDIPQLDRLGKQFMFIGVAWWLGGNTRLTRWVWGLAALGVVAVMLPPFTDWAVWQRGLSGQRVGLSIRNAQHDAMLLGTVLIGLVAMSPRLLGAGPLRPLRWVGCWLGLAVCLAGVLVTQTRAAWLGLLVALCVAGLCWGVYERVVGHPRAARRMFSLLGGLVLLVVLVGGYFHEALERRLGQEHQVIAQIMAGEMAKVPDTSIGIRIHSWRAAGEWIAERPVVGWGGQARRLVMQHTEWLPPVYEERFGHLHNSFLELWVAYGILGVGVFVALTAWVGIGTWKAWRARVIPGNMALFAVAFFVFWLVVNQFESFMAFGSGVYVFNMVVGGLVTHIWRWQVETGQRVFAVSRHGN</sequence>
<keyword evidence="8" id="KW-1185">Reference proteome</keyword>
<gene>
    <name evidence="7" type="ORF">ACFODV_16395</name>
</gene>
<feature type="transmembrane region" description="Helical" evidence="5">
    <location>
        <begin position="386"/>
        <end position="408"/>
    </location>
</feature>
<evidence type="ECO:0000256" key="3">
    <source>
        <dbReference type="ARBA" id="ARBA00022989"/>
    </source>
</evidence>
<feature type="transmembrane region" description="Helical" evidence="5">
    <location>
        <begin position="361"/>
        <end position="380"/>
    </location>
</feature>
<feature type="domain" description="O-antigen ligase-related" evidence="6">
    <location>
        <begin position="179"/>
        <end position="343"/>
    </location>
</feature>
<feature type="transmembrane region" description="Helical" evidence="5">
    <location>
        <begin position="331"/>
        <end position="354"/>
    </location>
</feature>
<reference evidence="8" key="1">
    <citation type="journal article" date="2019" name="Int. J. Syst. Evol. Microbiol.">
        <title>The Global Catalogue of Microorganisms (GCM) 10K type strain sequencing project: providing services to taxonomists for standard genome sequencing and annotation.</title>
        <authorList>
            <consortium name="The Broad Institute Genomics Platform"/>
            <consortium name="The Broad Institute Genome Sequencing Center for Infectious Disease"/>
            <person name="Wu L."/>
            <person name="Ma J."/>
        </authorList>
    </citation>
    <scope>NUCLEOTIDE SEQUENCE [LARGE SCALE GENOMIC DNA]</scope>
    <source>
        <strain evidence="8">KCTC 52660</strain>
    </source>
</reference>
<proteinExistence type="predicted"/>
<keyword evidence="3 5" id="KW-1133">Transmembrane helix</keyword>
<evidence type="ECO:0000313" key="8">
    <source>
        <dbReference type="Proteomes" id="UP001595386"/>
    </source>
</evidence>
<name>A0ABV7B9K0_9GAMM</name>
<comment type="caution">
    <text evidence="7">The sequence shown here is derived from an EMBL/GenBank/DDBJ whole genome shotgun (WGS) entry which is preliminary data.</text>
</comment>
<dbReference type="EMBL" id="JBHRSQ010000040">
    <property type="protein sequence ID" value="MFC2993601.1"/>
    <property type="molecule type" value="Genomic_DNA"/>
</dbReference>
<evidence type="ECO:0000256" key="5">
    <source>
        <dbReference type="SAM" id="Phobius"/>
    </source>
</evidence>
<evidence type="ECO:0000256" key="2">
    <source>
        <dbReference type="ARBA" id="ARBA00022692"/>
    </source>
</evidence>
<dbReference type="InterPro" id="IPR007016">
    <property type="entry name" value="O-antigen_ligase-rel_domated"/>
</dbReference>
<evidence type="ECO:0000259" key="6">
    <source>
        <dbReference type="Pfam" id="PF04932"/>
    </source>
</evidence>
<feature type="transmembrane region" description="Helical" evidence="5">
    <location>
        <begin position="225"/>
        <end position="244"/>
    </location>
</feature>